<dbReference type="InterPro" id="IPR036390">
    <property type="entry name" value="WH_DNA-bd_sf"/>
</dbReference>
<dbReference type="InterPro" id="IPR012702">
    <property type="entry name" value="CP_lyase_PhnF"/>
</dbReference>
<dbReference type="InterPro" id="IPR050679">
    <property type="entry name" value="Bact_HTH_transcr_reg"/>
</dbReference>
<dbReference type="SUPFAM" id="SSF46785">
    <property type="entry name" value="Winged helix' DNA-binding domain"/>
    <property type="match status" value="1"/>
</dbReference>
<dbReference type="InterPro" id="IPR028978">
    <property type="entry name" value="Chorismate_lyase_/UTRA_dom_sf"/>
</dbReference>
<dbReference type="CDD" id="cd07377">
    <property type="entry name" value="WHTH_GntR"/>
    <property type="match status" value="1"/>
</dbReference>
<dbReference type="Gene3D" id="3.40.1410.10">
    <property type="entry name" value="Chorismate lyase-like"/>
    <property type="match status" value="1"/>
</dbReference>
<dbReference type="PANTHER" id="PTHR44846">
    <property type="entry name" value="MANNOSYL-D-GLYCERATE TRANSPORT/METABOLISM SYSTEM REPRESSOR MNGR-RELATED"/>
    <property type="match status" value="1"/>
</dbReference>
<dbReference type="GO" id="GO:0045892">
    <property type="term" value="P:negative regulation of DNA-templated transcription"/>
    <property type="evidence" value="ECO:0007669"/>
    <property type="project" value="TreeGrafter"/>
</dbReference>
<dbReference type="SUPFAM" id="SSF64288">
    <property type="entry name" value="Chorismate lyase-like"/>
    <property type="match status" value="1"/>
</dbReference>
<proteinExistence type="predicted"/>
<dbReference type="EMBL" id="FXXP01000001">
    <property type="protein sequence ID" value="SMX27647.1"/>
    <property type="molecule type" value="Genomic_DNA"/>
</dbReference>
<sequence>MIRDALAHDISSGRLRPGDKLPTEPQLAARFEAGRHSVRRAVDALAKAGKVSIEQGRGTFVEEAPRLSYAIGKRTRLRRNLLPQGCEVTGALLGANMIIAPEPVREALNLPKGVKVVESRRITLADGMPVAFGTAWYPADRFADFVERRDVLGSVTETFKSYGIDDYHRAETDFYARPAKPDEAKTLKQHSDLPVIVVLALDADQDGAPISFSRVIWASGRVKFTISGQDDG</sequence>
<feature type="domain" description="HTH gntR-type" evidence="4">
    <location>
        <begin position="1"/>
        <end position="64"/>
    </location>
</feature>
<protein>
    <submittedName>
        <fullName evidence="5">Putative transcriptional regulator PhnF</fullName>
    </submittedName>
</protein>
<evidence type="ECO:0000256" key="3">
    <source>
        <dbReference type="ARBA" id="ARBA00023163"/>
    </source>
</evidence>
<keyword evidence="3" id="KW-0804">Transcription</keyword>
<dbReference type="Gene3D" id="1.10.10.10">
    <property type="entry name" value="Winged helix-like DNA-binding domain superfamily/Winged helix DNA-binding domain"/>
    <property type="match status" value="1"/>
</dbReference>
<dbReference type="AlphaFoldDB" id="A0A238JBW2"/>
<dbReference type="GO" id="GO:0003677">
    <property type="term" value="F:DNA binding"/>
    <property type="evidence" value="ECO:0007669"/>
    <property type="project" value="UniProtKB-KW"/>
</dbReference>
<dbReference type="NCBIfam" id="TIGR02325">
    <property type="entry name" value="C_P_lyase_phnF"/>
    <property type="match status" value="1"/>
</dbReference>
<keyword evidence="1" id="KW-0805">Transcription regulation</keyword>
<name>A0A238JBW2_9RHOB</name>
<keyword evidence="6" id="KW-1185">Reference proteome</keyword>
<dbReference type="SMART" id="SM00866">
    <property type="entry name" value="UTRA"/>
    <property type="match status" value="1"/>
</dbReference>
<dbReference type="GO" id="GO:0003700">
    <property type="term" value="F:DNA-binding transcription factor activity"/>
    <property type="evidence" value="ECO:0007669"/>
    <property type="project" value="InterPro"/>
</dbReference>
<keyword evidence="2" id="KW-0238">DNA-binding</keyword>
<dbReference type="PRINTS" id="PR00035">
    <property type="entry name" value="HTHGNTR"/>
</dbReference>
<dbReference type="Pfam" id="PF00392">
    <property type="entry name" value="GntR"/>
    <property type="match status" value="1"/>
</dbReference>
<dbReference type="PROSITE" id="PS50949">
    <property type="entry name" value="HTH_GNTR"/>
    <property type="match status" value="1"/>
</dbReference>
<dbReference type="InterPro" id="IPR011663">
    <property type="entry name" value="UTRA"/>
</dbReference>
<gene>
    <name evidence="5" type="primary">phnF_2</name>
    <name evidence="5" type="ORF">TRP8649_01754</name>
</gene>
<evidence type="ECO:0000256" key="1">
    <source>
        <dbReference type="ARBA" id="ARBA00023015"/>
    </source>
</evidence>
<dbReference type="Pfam" id="PF07702">
    <property type="entry name" value="UTRA"/>
    <property type="match status" value="1"/>
</dbReference>
<organism evidence="5 6">
    <name type="scientific">Pelagimonas phthalicica</name>
    <dbReference type="NCBI Taxonomy" id="1037362"/>
    <lineage>
        <taxon>Bacteria</taxon>
        <taxon>Pseudomonadati</taxon>
        <taxon>Pseudomonadota</taxon>
        <taxon>Alphaproteobacteria</taxon>
        <taxon>Rhodobacterales</taxon>
        <taxon>Roseobacteraceae</taxon>
        <taxon>Pelagimonas</taxon>
    </lineage>
</organism>
<evidence type="ECO:0000259" key="4">
    <source>
        <dbReference type="PROSITE" id="PS50949"/>
    </source>
</evidence>
<dbReference type="PANTHER" id="PTHR44846:SF1">
    <property type="entry name" value="MANNOSYL-D-GLYCERATE TRANSPORT_METABOLISM SYSTEM REPRESSOR MNGR-RELATED"/>
    <property type="match status" value="1"/>
</dbReference>
<dbReference type="InterPro" id="IPR000524">
    <property type="entry name" value="Tscrpt_reg_HTH_GntR"/>
</dbReference>
<dbReference type="Proteomes" id="UP000225972">
    <property type="component" value="Unassembled WGS sequence"/>
</dbReference>
<accession>A0A238JBW2</accession>
<dbReference type="SMART" id="SM00345">
    <property type="entry name" value="HTH_GNTR"/>
    <property type="match status" value="1"/>
</dbReference>
<evidence type="ECO:0000313" key="5">
    <source>
        <dbReference type="EMBL" id="SMX27647.1"/>
    </source>
</evidence>
<reference evidence="6" key="1">
    <citation type="submission" date="2017-05" db="EMBL/GenBank/DDBJ databases">
        <authorList>
            <person name="Rodrigo-Torres L."/>
            <person name="Arahal R. D."/>
            <person name="Lucena T."/>
        </authorList>
    </citation>
    <scope>NUCLEOTIDE SEQUENCE [LARGE SCALE GENOMIC DNA]</scope>
    <source>
        <strain evidence="6">CECT 8649</strain>
    </source>
</reference>
<evidence type="ECO:0000313" key="6">
    <source>
        <dbReference type="Proteomes" id="UP000225972"/>
    </source>
</evidence>
<dbReference type="InterPro" id="IPR036388">
    <property type="entry name" value="WH-like_DNA-bd_sf"/>
</dbReference>
<evidence type="ECO:0000256" key="2">
    <source>
        <dbReference type="ARBA" id="ARBA00023125"/>
    </source>
</evidence>